<dbReference type="Pfam" id="PF02469">
    <property type="entry name" value="Fasciclin"/>
    <property type="match status" value="1"/>
</dbReference>
<keyword evidence="5" id="KW-1185">Reference proteome</keyword>
<dbReference type="Gene3D" id="2.30.180.10">
    <property type="entry name" value="FAS1 domain"/>
    <property type="match status" value="1"/>
</dbReference>
<comment type="caution">
    <text evidence="4">The sequence shown here is derived from an EMBL/GenBank/DDBJ whole genome shotgun (WGS) entry which is preliminary data.</text>
</comment>
<dbReference type="InterPro" id="IPR000782">
    <property type="entry name" value="FAS1_domain"/>
</dbReference>
<dbReference type="AlphaFoldDB" id="A0A9P3LBT8"/>
<feature type="signal peptide" evidence="2">
    <location>
        <begin position="1"/>
        <end position="19"/>
    </location>
</feature>
<evidence type="ECO:0000313" key="5">
    <source>
        <dbReference type="Proteomes" id="UP000703269"/>
    </source>
</evidence>
<feature type="domain" description="FAS1" evidence="3">
    <location>
        <begin position="41"/>
        <end position="194"/>
    </location>
</feature>
<dbReference type="PANTHER" id="PTHR28156">
    <property type="entry name" value="FAS1 DOMAIN-CONTAINING PROTEIN YDR262W"/>
    <property type="match status" value="1"/>
</dbReference>
<dbReference type="PANTHER" id="PTHR28156:SF1">
    <property type="entry name" value="FAS1 DOMAIN-CONTAINING PROTEIN YDR262W"/>
    <property type="match status" value="1"/>
</dbReference>
<evidence type="ECO:0000259" key="3">
    <source>
        <dbReference type="PROSITE" id="PS50213"/>
    </source>
</evidence>
<accession>A0A9P3LBT8</accession>
<evidence type="ECO:0000313" key="4">
    <source>
        <dbReference type="EMBL" id="GJE89545.1"/>
    </source>
</evidence>
<protein>
    <submittedName>
        <fullName evidence="4">FAS1 domain-containing protein</fullName>
    </submittedName>
</protein>
<dbReference type="SUPFAM" id="SSF82153">
    <property type="entry name" value="FAS1 domain"/>
    <property type="match status" value="1"/>
</dbReference>
<name>A0A9P3LBT8_9APHY</name>
<dbReference type="OrthoDB" id="5551751at2759"/>
<dbReference type="PROSITE" id="PS50213">
    <property type="entry name" value="FAS1"/>
    <property type="match status" value="1"/>
</dbReference>
<sequence>MRFALFSALILSGASLVWSQEQIPLGSSKMPETYTPQTNEEPTLADLLTIEASASIFYTYAREVELSQSFADQAARLTLLVPTNKAVMALARKPHQGAAPPVDTGVVITEEELDARSRENVVRWVSAHIIPAHPLALSSGSHPTLLHGKNVTFKAPAGQPEQPEWAHVIVDDGAHIVAARQAVNGVVYMIDDTVKLD</sequence>
<proteinExistence type="predicted"/>
<keyword evidence="1 2" id="KW-0732">Signal</keyword>
<organism evidence="4 5">
    <name type="scientific">Phanerochaete sordida</name>
    <dbReference type="NCBI Taxonomy" id="48140"/>
    <lineage>
        <taxon>Eukaryota</taxon>
        <taxon>Fungi</taxon>
        <taxon>Dikarya</taxon>
        <taxon>Basidiomycota</taxon>
        <taxon>Agaricomycotina</taxon>
        <taxon>Agaricomycetes</taxon>
        <taxon>Polyporales</taxon>
        <taxon>Phanerochaetaceae</taxon>
        <taxon>Phanerochaete</taxon>
    </lineage>
</organism>
<evidence type="ECO:0000256" key="1">
    <source>
        <dbReference type="ARBA" id="ARBA00022729"/>
    </source>
</evidence>
<dbReference type="EMBL" id="BPQB01000013">
    <property type="protein sequence ID" value="GJE89545.1"/>
    <property type="molecule type" value="Genomic_DNA"/>
</dbReference>
<dbReference type="Proteomes" id="UP000703269">
    <property type="component" value="Unassembled WGS sequence"/>
</dbReference>
<evidence type="ECO:0000256" key="2">
    <source>
        <dbReference type="SAM" id="SignalP"/>
    </source>
</evidence>
<reference evidence="4 5" key="1">
    <citation type="submission" date="2021-08" db="EMBL/GenBank/DDBJ databases">
        <title>Draft Genome Sequence of Phanerochaete sordida strain YK-624.</title>
        <authorList>
            <person name="Mori T."/>
            <person name="Dohra H."/>
            <person name="Suzuki T."/>
            <person name="Kawagishi H."/>
            <person name="Hirai H."/>
        </authorList>
    </citation>
    <scope>NUCLEOTIDE SEQUENCE [LARGE SCALE GENOMIC DNA]</scope>
    <source>
        <strain evidence="4 5">YK-624</strain>
    </source>
</reference>
<gene>
    <name evidence="4" type="ORF">PsYK624_056480</name>
</gene>
<dbReference type="InterPro" id="IPR036378">
    <property type="entry name" value="FAS1_dom_sf"/>
</dbReference>
<feature type="chain" id="PRO_5040354610" evidence="2">
    <location>
        <begin position="20"/>
        <end position="197"/>
    </location>
</feature>
<dbReference type="InterPro" id="IPR040200">
    <property type="entry name" value="Mug57-like"/>
</dbReference>